<dbReference type="GO" id="GO:0005634">
    <property type="term" value="C:nucleus"/>
    <property type="evidence" value="ECO:0007669"/>
    <property type="project" value="TreeGrafter"/>
</dbReference>
<dbReference type="AlphaFoldDB" id="A0AAV1K045"/>
<evidence type="ECO:0000256" key="3">
    <source>
        <dbReference type="ARBA" id="ARBA00022618"/>
    </source>
</evidence>
<gene>
    <name evidence="7" type="ORF">LNINA_LOCUS12706</name>
</gene>
<dbReference type="PANTHER" id="PTHR14728:SF2">
    <property type="entry name" value="PROTEIN AURORA BOREALIS"/>
    <property type="match status" value="1"/>
</dbReference>
<evidence type="ECO:0000256" key="5">
    <source>
        <dbReference type="ARBA" id="ARBA00023306"/>
    </source>
</evidence>
<keyword evidence="4" id="KW-0498">Mitosis</keyword>
<dbReference type="PRINTS" id="PR02038">
    <property type="entry name" value="AURORABORA"/>
</dbReference>
<dbReference type="Proteomes" id="UP001497472">
    <property type="component" value="Unassembled WGS sequence"/>
</dbReference>
<comment type="caution">
    <text evidence="7">The sequence shown here is derived from an EMBL/GenBank/DDBJ whole genome shotgun (WGS) entry which is preliminary data.</text>
</comment>
<comment type="similarity">
    <text evidence="1">Belongs to the BORA family.</text>
</comment>
<evidence type="ECO:0000313" key="7">
    <source>
        <dbReference type="EMBL" id="CAK1553738.1"/>
    </source>
</evidence>
<dbReference type="GO" id="GO:0060236">
    <property type="term" value="P:regulation of mitotic spindle organization"/>
    <property type="evidence" value="ECO:0007669"/>
    <property type="project" value="TreeGrafter"/>
</dbReference>
<name>A0AAV1K045_9NEOP</name>
<dbReference type="EMBL" id="CAVLEF010000225">
    <property type="protein sequence ID" value="CAK1553738.1"/>
    <property type="molecule type" value="Genomic_DNA"/>
</dbReference>
<dbReference type="GO" id="GO:0051301">
    <property type="term" value="P:cell division"/>
    <property type="evidence" value="ECO:0007669"/>
    <property type="project" value="UniProtKB-KW"/>
</dbReference>
<dbReference type="GO" id="GO:0007088">
    <property type="term" value="P:regulation of mitotic nuclear division"/>
    <property type="evidence" value="ECO:0007669"/>
    <property type="project" value="TreeGrafter"/>
</dbReference>
<keyword evidence="3" id="KW-0132">Cell division</keyword>
<proteinExistence type="inferred from homology"/>
<dbReference type="PANTHER" id="PTHR14728">
    <property type="entry name" value="PROTEIN AURORA BOREALIS"/>
    <property type="match status" value="1"/>
</dbReference>
<dbReference type="GO" id="GO:0005737">
    <property type="term" value="C:cytoplasm"/>
    <property type="evidence" value="ECO:0007669"/>
    <property type="project" value="TreeGrafter"/>
</dbReference>
<feature type="compositionally biased region" description="Low complexity" evidence="6">
    <location>
        <begin position="358"/>
        <end position="374"/>
    </location>
</feature>
<dbReference type="Pfam" id="PF15280">
    <property type="entry name" value="BORA_N"/>
    <property type="match status" value="1"/>
</dbReference>
<evidence type="ECO:0000313" key="8">
    <source>
        <dbReference type="Proteomes" id="UP001497472"/>
    </source>
</evidence>
<reference evidence="7 8" key="1">
    <citation type="submission" date="2023-11" db="EMBL/GenBank/DDBJ databases">
        <authorList>
            <person name="Okamura Y."/>
        </authorList>
    </citation>
    <scope>NUCLEOTIDE SEQUENCE [LARGE SCALE GENOMIC DNA]</scope>
</reference>
<evidence type="ECO:0000256" key="4">
    <source>
        <dbReference type="ARBA" id="ARBA00022776"/>
    </source>
</evidence>
<keyword evidence="8" id="KW-1185">Reference proteome</keyword>
<evidence type="ECO:0000256" key="1">
    <source>
        <dbReference type="ARBA" id="ARBA00010963"/>
    </source>
</evidence>
<protein>
    <recommendedName>
        <fullName evidence="2">Protein aurora borealis</fullName>
    </recommendedName>
</protein>
<organism evidence="7 8">
    <name type="scientific">Leptosia nina</name>
    <dbReference type="NCBI Taxonomy" id="320188"/>
    <lineage>
        <taxon>Eukaryota</taxon>
        <taxon>Metazoa</taxon>
        <taxon>Ecdysozoa</taxon>
        <taxon>Arthropoda</taxon>
        <taxon>Hexapoda</taxon>
        <taxon>Insecta</taxon>
        <taxon>Pterygota</taxon>
        <taxon>Neoptera</taxon>
        <taxon>Endopterygota</taxon>
        <taxon>Lepidoptera</taxon>
        <taxon>Glossata</taxon>
        <taxon>Ditrysia</taxon>
        <taxon>Papilionoidea</taxon>
        <taxon>Pieridae</taxon>
        <taxon>Pierinae</taxon>
        <taxon>Leptosia</taxon>
    </lineage>
</organism>
<dbReference type="GO" id="GO:0019901">
    <property type="term" value="F:protein kinase binding"/>
    <property type="evidence" value="ECO:0007669"/>
    <property type="project" value="TreeGrafter"/>
</dbReference>
<keyword evidence="5" id="KW-0131">Cell cycle</keyword>
<evidence type="ECO:0000256" key="2">
    <source>
        <dbReference type="ARBA" id="ARBA00020055"/>
    </source>
</evidence>
<feature type="region of interest" description="Disordered" evidence="6">
    <location>
        <begin position="348"/>
        <end position="374"/>
    </location>
</feature>
<evidence type="ECO:0000256" key="6">
    <source>
        <dbReference type="SAM" id="MobiDB-lite"/>
    </source>
</evidence>
<accession>A0AAV1K045</accession>
<feature type="region of interest" description="Disordered" evidence="6">
    <location>
        <begin position="1"/>
        <end position="22"/>
    </location>
</feature>
<dbReference type="InterPro" id="IPR023252">
    <property type="entry name" value="Aurora_borealis_protein"/>
</dbReference>
<sequence length="653" mass="73215">MSENKNEEASTSNNKFTPKKKIRNPFDKMLVERLHQPLSSPGMCKIYKNKTKGPFNWDIEHASTLVPADIIVCNSQYEASPDPILEKIAEEASEKFFSQELVVPSPMESSKKPSKALTAKSSSDSSLQECSLLKKIKFVRNTSAQTTLTLPPVLPPELEKMLQPFCTYSQEEAIFDDCEITANGSIRVQTHFIHSDHSDHYDSEQTDDEIQVEKRSPSSFGEHIPVQFSPDLSNNLVSKGMKRTFGTPVQNNQSQKPLKNKILNLADYEPCLSPIQFDTPKKKEGFCAMSPLVVAVSPVKSSDEEKMNYATPDSKMATCLDCVNSQPNRGKSGVCFCDTTPNKSILRRSTSLKDSPYKSMKSSLSGKRSLSMSSLNRSKSVQKLDFSMDMSVDGSFHNISQGSEANTPERKHVTWSVVEQNKQLPNLDSFRESRDIQSSTRINVNLFDETPIKGKRRTNVAHEISKIRDSSALSPLNMSLDNSLDNFDIPLSMEEKKIDFNTVNLKFLTESVSERSDVTITGECSSFKRVDSGFNEFYASSYYESAIKPSELTISNSKGKALKEISNVNWMRVDSGFKDETSSDSQFYPNESKQVGFSNKDKENICIDNDIIPAPRRNDTMSISDYFNEDLTFTCNFSSTPSKSKRKIPSDGF</sequence>